<name>A0AA39H4Y7_9BILA</name>
<evidence type="ECO:0000313" key="1">
    <source>
        <dbReference type="EMBL" id="KAK0397872.1"/>
    </source>
</evidence>
<dbReference type="Gene3D" id="3.60.21.10">
    <property type="match status" value="1"/>
</dbReference>
<evidence type="ECO:0008006" key="3">
    <source>
        <dbReference type="Google" id="ProtNLM"/>
    </source>
</evidence>
<proteinExistence type="predicted"/>
<keyword evidence="2" id="KW-1185">Reference proteome</keyword>
<dbReference type="AlphaFoldDB" id="A0AA39H4Y7"/>
<organism evidence="1 2">
    <name type="scientific">Steinernema hermaphroditum</name>
    <dbReference type="NCBI Taxonomy" id="289476"/>
    <lineage>
        <taxon>Eukaryota</taxon>
        <taxon>Metazoa</taxon>
        <taxon>Ecdysozoa</taxon>
        <taxon>Nematoda</taxon>
        <taxon>Chromadorea</taxon>
        <taxon>Rhabditida</taxon>
        <taxon>Tylenchina</taxon>
        <taxon>Panagrolaimomorpha</taxon>
        <taxon>Strongyloidoidea</taxon>
        <taxon>Steinernematidae</taxon>
        <taxon>Steinernema</taxon>
    </lineage>
</organism>
<dbReference type="Proteomes" id="UP001175271">
    <property type="component" value="Unassembled WGS sequence"/>
</dbReference>
<dbReference type="SUPFAM" id="SSF56300">
    <property type="entry name" value="Metallo-dependent phosphatases"/>
    <property type="match status" value="1"/>
</dbReference>
<accession>A0AA39H4Y7</accession>
<protein>
    <recommendedName>
        <fullName evidence="3">Serine/threonine specific protein phosphatases domain-containing protein</fullName>
    </recommendedName>
</protein>
<gene>
    <name evidence="1" type="ORF">QR680_002313</name>
</gene>
<dbReference type="EMBL" id="JAUCMV010000005">
    <property type="protein sequence ID" value="KAK0397872.1"/>
    <property type="molecule type" value="Genomic_DNA"/>
</dbReference>
<reference evidence="1" key="1">
    <citation type="submission" date="2023-06" db="EMBL/GenBank/DDBJ databases">
        <title>Genomic analysis of the entomopathogenic nematode Steinernema hermaphroditum.</title>
        <authorList>
            <person name="Schwarz E.M."/>
            <person name="Heppert J.K."/>
            <person name="Baniya A."/>
            <person name="Schwartz H.T."/>
            <person name="Tan C.-H."/>
            <person name="Antoshechkin I."/>
            <person name="Sternberg P.W."/>
            <person name="Goodrich-Blair H."/>
            <person name="Dillman A.R."/>
        </authorList>
    </citation>
    <scope>NUCLEOTIDE SEQUENCE</scope>
    <source>
        <strain evidence="1">PS9179</strain>
        <tissue evidence="1">Whole animal</tissue>
    </source>
</reference>
<dbReference type="InterPro" id="IPR029052">
    <property type="entry name" value="Metallo-depent_PP-like"/>
</dbReference>
<evidence type="ECO:0000313" key="2">
    <source>
        <dbReference type="Proteomes" id="UP001175271"/>
    </source>
</evidence>
<sequence>MIIRAHECVEDGFYFFFSRKMLSIFSASYYKPVNVFRCNTQPNRGAVVQVTEDLVISIKTMVPFLWNSNSKFRNEVESLPLGCSSKPLCLTVFQPKGKEQRVSVYCKSVCRKRCRRQSF</sequence>
<comment type="caution">
    <text evidence="1">The sequence shown here is derived from an EMBL/GenBank/DDBJ whole genome shotgun (WGS) entry which is preliminary data.</text>
</comment>